<dbReference type="AlphaFoldDB" id="A0A151QY08"/>
<accession>A0A151QY08</accession>
<dbReference type="Pfam" id="PF14111">
    <property type="entry name" value="DUF4283"/>
    <property type="match status" value="1"/>
</dbReference>
<dbReference type="Gramene" id="C.cajan_37270.t">
    <property type="protein sequence ID" value="C.cajan_37270.t.cds1"/>
    <property type="gene ID" value="C.cajan_37270"/>
</dbReference>
<evidence type="ECO:0000313" key="3">
    <source>
        <dbReference type="Proteomes" id="UP000075243"/>
    </source>
</evidence>
<name>A0A151QY08_CAJCA</name>
<dbReference type="Proteomes" id="UP000075243">
    <property type="component" value="Unassembled WGS sequence"/>
</dbReference>
<evidence type="ECO:0000259" key="1">
    <source>
        <dbReference type="Pfam" id="PF14111"/>
    </source>
</evidence>
<protein>
    <recommendedName>
        <fullName evidence="1">DUF4283 domain-containing protein</fullName>
    </recommendedName>
</protein>
<dbReference type="EMBL" id="KQ484425">
    <property type="protein sequence ID" value="KYP35194.1"/>
    <property type="molecule type" value="Genomic_DNA"/>
</dbReference>
<feature type="domain" description="DUF4283" evidence="1">
    <location>
        <begin position="1"/>
        <end position="54"/>
    </location>
</feature>
<dbReference type="OMA" id="RFFFRFY"/>
<keyword evidence="3" id="KW-1185">Reference proteome</keyword>
<dbReference type="InterPro" id="IPR025558">
    <property type="entry name" value="DUF4283"/>
</dbReference>
<gene>
    <name evidence="2" type="ORF">KK1_043783</name>
</gene>
<reference evidence="2" key="1">
    <citation type="journal article" date="2012" name="Nat. Biotechnol.">
        <title>Draft genome sequence of pigeonpea (Cajanus cajan), an orphan legume crop of resource-poor farmers.</title>
        <authorList>
            <person name="Varshney R.K."/>
            <person name="Chen W."/>
            <person name="Li Y."/>
            <person name="Bharti A.K."/>
            <person name="Saxena R.K."/>
            <person name="Schlueter J.A."/>
            <person name="Donoghue M.T."/>
            <person name="Azam S."/>
            <person name="Fan G."/>
            <person name="Whaley A.M."/>
            <person name="Farmer A.D."/>
            <person name="Sheridan J."/>
            <person name="Iwata A."/>
            <person name="Tuteja R."/>
            <person name="Penmetsa R.V."/>
            <person name="Wu W."/>
            <person name="Upadhyaya H.D."/>
            <person name="Yang S.P."/>
            <person name="Shah T."/>
            <person name="Saxena K.B."/>
            <person name="Michael T."/>
            <person name="McCombie W.R."/>
            <person name="Yang B."/>
            <person name="Zhang G."/>
            <person name="Yang H."/>
            <person name="Wang J."/>
            <person name="Spillane C."/>
            <person name="Cook D.R."/>
            <person name="May G.D."/>
            <person name="Xu X."/>
            <person name="Jackson S.A."/>
        </authorList>
    </citation>
    <scope>NUCLEOTIDE SEQUENCE [LARGE SCALE GENOMIC DNA]</scope>
</reference>
<evidence type="ECO:0000313" key="2">
    <source>
        <dbReference type="EMBL" id="KYP35194.1"/>
    </source>
</evidence>
<proteinExistence type="predicted"/>
<organism evidence="2 3">
    <name type="scientific">Cajanus cajan</name>
    <name type="common">Pigeon pea</name>
    <name type="synonym">Cajanus indicus</name>
    <dbReference type="NCBI Taxonomy" id="3821"/>
    <lineage>
        <taxon>Eukaryota</taxon>
        <taxon>Viridiplantae</taxon>
        <taxon>Streptophyta</taxon>
        <taxon>Embryophyta</taxon>
        <taxon>Tracheophyta</taxon>
        <taxon>Spermatophyta</taxon>
        <taxon>Magnoliopsida</taxon>
        <taxon>eudicotyledons</taxon>
        <taxon>Gunneridae</taxon>
        <taxon>Pentapetalae</taxon>
        <taxon>rosids</taxon>
        <taxon>fabids</taxon>
        <taxon>Fabales</taxon>
        <taxon>Fabaceae</taxon>
        <taxon>Papilionoideae</taxon>
        <taxon>50 kb inversion clade</taxon>
        <taxon>NPAAA clade</taxon>
        <taxon>indigoferoid/millettioid clade</taxon>
        <taxon>Phaseoleae</taxon>
        <taxon>Cajanus</taxon>
    </lineage>
</organism>
<sequence>MAEVWHPRKGVSIREIDSGLFLFQFYHPLDMQRIGPWSFDRHLLILGIIKDGEVPNQIPLYFTTETWVRLPI</sequence>